<keyword evidence="3 5" id="KW-1133">Transmembrane helix</keyword>
<proteinExistence type="predicted"/>
<evidence type="ECO:0000313" key="6">
    <source>
        <dbReference type="EMBL" id="MCJ0825730.1"/>
    </source>
</evidence>
<dbReference type="InterPro" id="IPR052527">
    <property type="entry name" value="Metal_cation-efflux_comp"/>
</dbReference>
<evidence type="ECO:0000256" key="1">
    <source>
        <dbReference type="ARBA" id="ARBA00004127"/>
    </source>
</evidence>
<comment type="caution">
    <text evidence="6">The sequence shown here is derived from an EMBL/GenBank/DDBJ whole genome shotgun (WGS) entry which is preliminary data.</text>
</comment>
<evidence type="ECO:0000256" key="4">
    <source>
        <dbReference type="ARBA" id="ARBA00023136"/>
    </source>
</evidence>
<accession>A0ABT0A442</accession>
<comment type="subcellular location">
    <subcellularLocation>
        <location evidence="1">Endomembrane system</location>
        <topology evidence="1">Multi-pass membrane protein</topology>
    </subcellularLocation>
</comment>
<dbReference type="Pfam" id="PF04191">
    <property type="entry name" value="PEMT"/>
    <property type="match status" value="1"/>
</dbReference>
<dbReference type="PANTHER" id="PTHR43847">
    <property type="entry name" value="BLL3993 PROTEIN"/>
    <property type="match status" value="1"/>
</dbReference>
<dbReference type="RefSeq" id="WP_243320537.1">
    <property type="nucleotide sequence ID" value="NZ_JALGCL010000002.1"/>
</dbReference>
<dbReference type="InterPro" id="IPR007318">
    <property type="entry name" value="Phopholipid_MeTrfase"/>
</dbReference>
<keyword evidence="4 5" id="KW-0472">Membrane</keyword>
<dbReference type="EMBL" id="JALGCL010000002">
    <property type="protein sequence ID" value="MCJ0825730.1"/>
    <property type="molecule type" value="Genomic_DNA"/>
</dbReference>
<keyword evidence="2 5" id="KW-0812">Transmembrane</keyword>
<protein>
    <submittedName>
        <fullName evidence="6">Isoprenylcysteine carboxylmethyltransferase family protein</fullName>
    </submittedName>
</protein>
<feature type="transmembrane region" description="Helical" evidence="5">
    <location>
        <begin position="129"/>
        <end position="162"/>
    </location>
</feature>
<keyword evidence="7" id="KW-1185">Reference proteome</keyword>
<dbReference type="Proteomes" id="UP001165423">
    <property type="component" value="Unassembled WGS sequence"/>
</dbReference>
<dbReference type="PANTHER" id="PTHR43847:SF1">
    <property type="entry name" value="BLL3993 PROTEIN"/>
    <property type="match status" value="1"/>
</dbReference>
<name>A0ABT0A442_9GAMM</name>
<feature type="transmembrane region" description="Helical" evidence="5">
    <location>
        <begin position="77"/>
        <end position="96"/>
    </location>
</feature>
<sequence>MDLPYDKIIKTIWLAFALCWLWYARQAKAVQRRESPGLRFAKYWLPLIAAGALLGPGEWYDAAGAWLKLRWLPESDWLRALGCLLALVGIAFAVRARQVLGENWSVAVQLKRGHELIERGPYRWVRHPIYTGLLLAFLGTAVLIGELRGLLALAIVAASFWFKLRLEERWLGEQFGPAYADYKTRVKALVPGLL</sequence>
<organism evidence="6 7">
    <name type="scientific">Cognatiluteimonas sedimenti</name>
    <dbReference type="NCBI Taxonomy" id="2927791"/>
    <lineage>
        <taxon>Bacteria</taxon>
        <taxon>Pseudomonadati</taxon>
        <taxon>Pseudomonadota</taxon>
        <taxon>Gammaproteobacteria</taxon>
        <taxon>Lysobacterales</taxon>
        <taxon>Lysobacteraceae</taxon>
        <taxon>Cognatiluteimonas</taxon>
    </lineage>
</organism>
<evidence type="ECO:0000256" key="2">
    <source>
        <dbReference type="ARBA" id="ARBA00022692"/>
    </source>
</evidence>
<dbReference type="Gene3D" id="1.20.120.1630">
    <property type="match status" value="1"/>
</dbReference>
<feature type="transmembrane region" description="Helical" evidence="5">
    <location>
        <begin position="43"/>
        <end position="65"/>
    </location>
</feature>
<evidence type="ECO:0000313" key="7">
    <source>
        <dbReference type="Proteomes" id="UP001165423"/>
    </source>
</evidence>
<reference evidence="6 7" key="1">
    <citation type="submission" date="2022-03" db="EMBL/GenBank/DDBJ databases">
        <title>Luteimonas soily sp. nov., a novel bacterium isolated from the soil.</title>
        <authorList>
            <person name="Zhang X."/>
        </authorList>
    </citation>
    <scope>NUCLEOTIDE SEQUENCE [LARGE SCALE GENOMIC DNA]</scope>
    <source>
        <strain evidence="6 7">50</strain>
    </source>
</reference>
<evidence type="ECO:0000256" key="5">
    <source>
        <dbReference type="SAM" id="Phobius"/>
    </source>
</evidence>
<evidence type="ECO:0000256" key="3">
    <source>
        <dbReference type="ARBA" id="ARBA00022989"/>
    </source>
</evidence>
<gene>
    <name evidence="6" type="ORF">MQC88_07145</name>
</gene>